<evidence type="ECO:0000313" key="2">
    <source>
        <dbReference type="Proteomes" id="UP000586722"/>
    </source>
</evidence>
<dbReference type="InterPro" id="IPR010634">
    <property type="entry name" value="DUF1223"/>
</dbReference>
<dbReference type="Pfam" id="PF06764">
    <property type="entry name" value="DUF1223"/>
    <property type="match status" value="1"/>
</dbReference>
<proteinExistence type="predicted"/>
<dbReference type="EMBL" id="JAABLQ010000003">
    <property type="protein sequence ID" value="NBN80280.1"/>
    <property type="molecule type" value="Genomic_DNA"/>
</dbReference>
<gene>
    <name evidence="1" type="ORF">GWI72_18525</name>
</gene>
<dbReference type="Proteomes" id="UP000586722">
    <property type="component" value="Unassembled WGS sequence"/>
</dbReference>
<name>A0A7X5JBB9_9HYPH</name>
<dbReference type="Gene3D" id="3.40.30.10">
    <property type="entry name" value="Glutaredoxin"/>
    <property type="match status" value="1"/>
</dbReference>
<dbReference type="InterPro" id="IPR036249">
    <property type="entry name" value="Thioredoxin-like_sf"/>
</dbReference>
<dbReference type="PANTHER" id="PTHR36057:SF1">
    <property type="entry name" value="LIPOPROTEIN LIPID ATTACHMENT SITE-LIKE PROTEIN, PUTATIVE (DUF1223)-RELATED"/>
    <property type="match status" value="1"/>
</dbReference>
<keyword evidence="2" id="KW-1185">Reference proteome</keyword>
<reference evidence="2" key="1">
    <citation type="submission" date="2020-01" db="EMBL/GenBank/DDBJ databases">
        <authorList>
            <person name="Fang Y."/>
            <person name="Sun R."/>
            <person name="Nie L."/>
            <person name="He J."/>
            <person name="Hao L."/>
            <person name="Wang L."/>
            <person name="Su S."/>
            <person name="Lv E."/>
            <person name="Zhang Z."/>
            <person name="Xie R."/>
            <person name="Liu H."/>
        </authorList>
    </citation>
    <scope>NUCLEOTIDE SEQUENCE [LARGE SCALE GENOMIC DNA]</scope>
    <source>
        <strain evidence="2">XCT-53</strain>
    </source>
</reference>
<evidence type="ECO:0000313" key="1">
    <source>
        <dbReference type="EMBL" id="NBN80280.1"/>
    </source>
</evidence>
<comment type="caution">
    <text evidence="1">The sequence shown here is derived from an EMBL/GenBank/DDBJ whole genome shotgun (WGS) entry which is preliminary data.</text>
</comment>
<dbReference type="AlphaFoldDB" id="A0A7X5JBB9"/>
<dbReference type="PANTHER" id="PTHR36057">
    <property type="match status" value="1"/>
</dbReference>
<dbReference type="SUPFAM" id="SSF52833">
    <property type="entry name" value="Thioredoxin-like"/>
    <property type="match status" value="1"/>
</dbReference>
<organism evidence="1 2">
    <name type="scientific">Pannonibacter tanglangensis</name>
    <dbReference type="NCBI Taxonomy" id="2750084"/>
    <lineage>
        <taxon>Bacteria</taxon>
        <taxon>Pseudomonadati</taxon>
        <taxon>Pseudomonadota</taxon>
        <taxon>Alphaproteobacteria</taxon>
        <taxon>Hyphomicrobiales</taxon>
        <taxon>Stappiaceae</taxon>
        <taxon>Pannonibacter</taxon>
    </lineage>
</organism>
<accession>A0A7X5JBB9</accession>
<protein>
    <submittedName>
        <fullName evidence="1">DUF1223 domain-containing protein</fullName>
    </submittedName>
</protein>
<sequence>MAAVLVSLLPVAAMAEPTRVVELFTSQGCSSCPPADELLTELSTDRSILALTVPVDYWDYLGWKDTLASTDHSDRQRSYATRRGDRSVYTPQMVINGEQHVIGSDRKAVQDALERAGPLTARVTLGYTADALEIRVDGVLPEGARMATVSILQVSPREEIHIERGENSGRTMVYTNVVRRLQAVGMWSGGQETFRMPRVELRKKGGERCVVLVQIGGEEGHGRIIGAAGMLWDNGM</sequence>